<feature type="region of interest" description="Disordered" evidence="5">
    <location>
        <begin position="124"/>
        <end position="156"/>
    </location>
</feature>
<evidence type="ECO:0000256" key="1">
    <source>
        <dbReference type="ARBA" id="ARBA00022448"/>
    </source>
</evidence>
<name>A0ABZ2NE99_9BACI</name>
<keyword evidence="4" id="KW-0175">Coiled coil</keyword>
<sequence>MRKIGFALILLLAAASSLAGCSSSGETNEAKNGKLKIYTTIFPLEDFTKKIGGNLVEVESVYPPNTDAHSFEPSTKTMVKIAEGDAFIYTGAGIEGFADKAAETLKNEDVEIVKAAEGIELAKSAAHSHEGEAGHDEHSEEAAHEGHEHGDTDPHVWLDPIRSIQMAENIKNALVKKHPEGKETFEKNFAELKANLEKLDKEYKDTLSKMDKKEILVSHAAYGYWQERYGIEQISIMGLSASDEPSQKQISSIIKDAKAHGIKHVIFEKNISSKLSEIVQNEIGATPLTVSNLESVTEEDAKNSEDYFSLMRKNLETLKIALTE</sequence>
<dbReference type="Pfam" id="PF01297">
    <property type="entry name" value="ZnuA"/>
    <property type="match status" value="1"/>
</dbReference>
<protein>
    <submittedName>
        <fullName evidence="7">Metal ABC transporter substrate-binding protein</fullName>
    </submittedName>
</protein>
<evidence type="ECO:0000256" key="2">
    <source>
        <dbReference type="ARBA" id="ARBA00022729"/>
    </source>
</evidence>
<evidence type="ECO:0000256" key="6">
    <source>
        <dbReference type="SAM" id="SignalP"/>
    </source>
</evidence>
<dbReference type="InterPro" id="IPR006129">
    <property type="entry name" value="AdhesinB"/>
</dbReference>
<dbReference type="PRINTS" id="PR00690">
    <property type="entry name" value="ADHESNFAMILY"/>
</dbReference>
<keyword evidence="2 6" id="KW-0732">Signal</keyword>
<dbReference type="EMBL" id="CP147407">
    <property type="protein sequence ID" value="WXB96078.1"/>
    <property type="molecule type" value="Genomic_DNA"/>
</dbReference>
<feature type="coiled-coil region" evidence="4">
    <location>
        <begin position="182"/>
        <end position="216"/>
    </location>
</feature>
<keyword evidence="1 3" id="KW-0813">Transport</keyword>
<dbReference type="PRINTS" id="PR00691">
    <property type="entry name" value="ADHESINB"/>
</dbReference>
<dbReference type="PROSITE" id="PS51257">
    <property type="entry name" value="PROKAR_LIPOPROTEIN"/>
    <property type="match status" value="1"/>
</dbReference>
<evidence type="ECO:0000313" key="8">
    <source>
        <dbReference type="Proteomes" id="UP001377337"/>
    </source>
</evidence>
<dbReference type="Proteomes" id="UP001377337">
    <property type="component" value="Chromosome"/>
</dbReference>
<evidence type="ECO:0000256" key="5">
    <source>
        <dbReference type="SAM" id="MobiDB-lite"/>
    </source>
</evidence>
<accession>A0ABZ2NE99</accession>
<dbReference type="InterPro" id="IPR006127">
    <property type="entry name" value="ZnuA-like"/>
</dbReference>
<organism evidence="7 8">
    <name type="scientific">Metabacillus sediminis</name>
    <dbReference type="NCBI Taxonomy" id="3117746"/>
    <lineage>
        <taxon>Bacteria</taxon>
        <taxon>Bacillati</taxon>
        <taxon>Bacillota</taxon>
        <taxon>Bacilli</taxon>
        <taxon>Bacillales</taxon>
        <taxon>Bacillaceae</taxon>
        <taxon>Metabacillus</taxon>
    </lineage>
</organism>
<dbReference type="InterPro" id="IPR006128">
    <property type="entry name" value="Lipoprotein_PsaA-like"/>
</dbReference>
<evidence type="ECO:0000256" key="4">
    <source>
        <dbReference type="SAM" id="Coils"/>
    </source>
</evidence>
<feature type="chain" id="PRO_5046410041" evidence="6">
    <location>
        <begin position="20"/>
        <end position="324"/>
    </location>
</feature>
<comment type="similarity">
    <text evidence="3">Belongs to the bacterial solute-binding protein 9 family.</text>
</comment>
<dbReference type="PANTHER" id="PTHR42953:SF8">
    <property type="entry name" value="ZINT DOMAIN-CONTAINING PROTEIN"/>
    <property type="match status" value="1"/>
</dbReference>
<gene>
    <name evidence="7" type="ORF">WCV65_16140</name>
</gene>
<dbReference type="RefSeq" id="WP_338777869.1">
    <property type="nucleotide sequence ID" value="NZ_CP147407.1"/>
</dbReference>
<evidence type="ECO:0000313" key="7">
    <source>
        <dbReference type="EMBL" id="WXB96078.1"/>
    </source>
</evidence>
<dbReference type="PANTHER" id="PTHR42953">
    <property type="entry name" value="HIGH-AFFINITY ZINC UPTAKE SYSTEM PROTEIN ZNUA-RELATED"/>
    <property type="match status" value="1"/>
</dbReference>
<keyword evidence="8" id="KW-1185">Reference proteome</keyword>
<dbReference type="SUPFAM" id="SSF53807">
    <property type="entry name" value="Helical backbone' metal receptor"/>
    <property type="match status" value="1"/>
</dbReference>
<reference evidence="7 8" key="1">
    <citation type="submission" date="2024-02" db="EMBL/GenBank/DDBJ databases">
        <title>Seven novel Bacillus-like species.</title>
        <authorList>
            <person name="Liu G."/>
        </authorList>
    </citation>
    <scope>NUCLEOTIDE SEQUENCE [LARGE SCALE GENOMIC DNA]</scope>
    <source>
        <strain evidence="7 8">FJAT-52054</strain>
    </source>
</reference>
<dbReference type="Gene3D" id="3.40.50.1980">
    <property type="entry name" value="Nitrogenase molybdenum iron protein domain"/>
    <property type="match status" value="2"/>
</dbReference>
<dbReference type="InterPro" id="IPR050492">
    <property type="entry name" value="Bact_metal-bind_prot9"/>
</dbReference>
<feature type="signal peptide" evidence="6">
    <location>
        <begin position="1"/>
        <end position="19"/>
    </location>
</feature>
<proteinExistence type="inferred from homology"/>
<evidence type="ECO:0000256" key="3">
    <source>
        <dbReference type="RuleBase" id="RU003512"/>
    </source>
</evidence>
<dbReference type="CDD" id="cd01017">
    <property type="entry name" value="AdcA"/>
    <property type="match status" value="1"/>
</dbReference>
<feature type="compositionally biased region" description="Basic and acidic residues" evidence="5">
    <location>
        <begin position="127"/>
        <end position="156"/>
    </location>
</feature>